<dbReference type="Proteomes" id="UP000645828">
    <property type="component" value="Unassembled WGS sequence"/>
</dbReference>
<protein>
    <submittedName>
        <fullName evidence="1">(raccoon dog) hypothetical protein</fullName>
    </submittedName>
</protein>
<gene>
    <name evidence="1" type="ORF">NYPRO_LOCUS7180</name>
</gene>
<organism evidence="1 2">
    <name type="scientific">Nyctereutes procyonoides</name>
    <name type="common">Raccoon dog</name>
    <name type="synonym">Canis procyonoides</name>
    <dbReference type="NCBI Taxonomy" id="34880"/>
    <lineage>
        <taxon>Eukaryota</taxon>
        <taxon>Metazoa</taxon>
        <taxon>Chordata</taxon>
        <taxon>Craniata</taxon>
        <taxon>Vertebrata</taxon>
        <taxon>Euteleostomi</taxon>
        <taxon>Mammalia</taxon>
        <taxon>Eutheria</taxon>
        <taxon>Laurasiatheria</taxon>
        <taxon>Carnivora</taxon>
        <taxon>Caniformia</taxon>
        <taxon>Canidae</taxon>
        <taxon>Nyctereutes</taxon>
    </lineage>
</organism>
<dbReference type="AlphaFoldDB" id="A0A811YEX4"/>
<sequence length="107" mass="12291">MTVAINNAIRSGGLKGLVYCTRHTQFLVRHEGVGPFCFTRRVCSHPTPMKGRPCEDRDSGWNDAPTNLRIQTASRSWKRQKTKSLLELWREHSPTNTLTLDIWPPEM</sequence>
<dbReference type="EMBL" id="CAJHUB010000672">
    <property type="protein sequence ID" value="CAD7674385.1"/>
    <property type="molecule type" value="Genomic_DNA"/>
</dbReference>
<keyword evidence="2" id="KW-1185">Reference proteome</keyword>
<evidence type="ECO:0000313" key="1">
    <source>
        <dbReference type="EMBL" id="CAD7674385.1"/>
    </source>
</evidence>
<evidence type="ECO:0000313" key="2">
    <source>
        <dbReference type="Proteomes" id="UP000645828"/>
    </source>
</evidence>
<comment type="caution">
    <text evidence="1">The sequence shown here is derived from an EMBL/GenBank/DDBJ whole genome shotgun (WGS) entry which is preliminary data.</text>
</comment>
<accession>A0A811YEX4</accession>
<proteinExistence type="predicted"/>
<reference evidence="1" key="1">
    <citation type="submission" date="2020-12" db="EMBL/GenBank/DDBJ databases">
        <authorList>
            <consortium name="Molecular Ecology Group"/>
        </authorList>
    </citation>
    <scope>NUCLEOTIDE SEQUENCE</scope>
    <source>
        <strain evidence="1">TBG_1078</strain>
    </source>
</reference>
<name>A0A811YEX4_NYCPR</name>